<dbReference type="CDD" id="cd03112">
    <property type="entry name" value="CobW-like"/>
    <property type="match status" value="1"/>
</dbReference>
<keyword evidence="3" id="KW-0143">Chaperone</keyword>
<keyword evidence="9" id="KW-1185">Reference proteome</keyword>
<keyword evidence="1" id="KW-0547">Nucleotide-binding</keyword>
<dbReference type="PANTHER" id="PTHR13748">
    <property type="entry name" value="COBW-RELATED"/>
    <property type="match status" value="1"/>
</dbReference>
<accession>A0AAV9IRX8</accession>
<dbReference type="SMART" id="SM00833">
    <property type="entry name" value="CobW_C"/>
    <property type="match status" value="1"/>
</dbReference>
<dbReference type="InterPro" id="IPR036627">
    <property type="entry name" value="CobW-likC_sf"/>
</dbReference>
<dbReference type="GO" id="GO:0005737">
    <property type="term" value="C:cytoplasm"/>
    <property type="evidence" value="ECO:0007669"/>
    <property type="project" value="TreeGrafter"/>
</dbReference>
<name>A0AAV9IRX8_CYACA</name>
<comment type="caution">
    <text evidence="8">The sequence shown here is derived from an EMBL/GenBank/DDBJ whole genome shotgun (WGS) entry which is preliminary data.</text>
</comment>
<dbReference type="GO" id="GO:0000166">
    <property type="term" value="F:nucleotide binding"/>
    <property type="evidence" value="ECO:0007669"/>
    <property type="project" value="UniProtKB-KW"/>
</dbReference>
<sequence length="456" mass="50355">MFVLAPVAQWRSAVCRLRVKTCPAATGRRARATTWSAAPGTFTARPQPACRAASRPPRTAGFLHLQAADASAATEVDDRIPVSILTGFLGSGKSTLLNRILSAEHGKRFAVIENEFGEVGIDDDLVRKHALLAGGDELFEMNNGCICCTVRTDLIRILTNLLQHEGRFDGILIETTGMANPAPVVQTFLMHEDIAARFRLDGIITVVDAKHVEQHLDESDGVAKETVEQIAFADRLLLNKTDLVDAGYLRHVQGRLRALNATAPILPCTHADVPLDRLIDMHAFDLERITERDPTFLAMEATTEAAAQGGHDHEQHGEHGHGDEEHHHHEHDRTDSAHDSTITSVGITEPGELDVDRLNQWLSALLEERGADIYRMKGILNIRGTDRRFVFQGVHMMFESMPLEPWGDQPRINKLVFIGRDLDREKLTHSFRMCLADAMAPADAEPMTVGAQPADE</sequence>
<evidence type="ECO:0000256" key="3">
    <source>
        <dbReference type="ARBA" id="ARBA00023186"/>
    </source>
</evidence>
<dbReference type="InterPro" id="IPR011629">
    <property type="entry name" value="CobW-like_C"/>
</dbReference>
<reference evidence="8 9" key="1">
    <citation type="submission" date="2022-07" db="EMBL/GenBank/DDBJ databases">
        <title>Genome-wide signatures of adaptation to extreme environments.</title>
        <authorList>
            <person name="Cho C.H."/>
            <person name="Yoon H.S."/>
        </authorList>
    </citation>
    <scope>NUCLEOTIDE SEQUENCE [LARGE SCALE GENOMIC DNA]</scope>
    <source>
        <strain evidence="8 9">DBV 063 E5</strain>
    </source>
</reference>
<dbReference type="SUPFAM" id="SSF52540">
    <property type="entry name" value="P-loop containing nucleoside triphosphate hydrolases"/>
    <property type="match status" value="1"/>
</dbReference>
<dbReference type="Proteomes" id="UP001301350">
    <property type="component" value="Unassembled WGS sequence"/>
</dbReference>
<feature type="compositionally biased region" description="Basic and acidic residues" evidence="6">
    <location>
        <begin position="310"/>
        <end position="338"/>
    </location>
</feature>
<dbReference type="EMBL" id="JANCYW010000003">
    <property type="protein sequence ID" value="KAK4534904.1"/>
    <property type="molecule type" value="Genomic_DNA"/>
</dbReference>
<dbReference type="GO" id="GO:0016787">
    <property type="term" value="F:hydrolase activity"/>
    <property type="evidence" value="ECO:0007669"/>
    <property type="project" value="UniProtKB-KW"/>
</dbReference>
<dbReference type="Gene3D" id="3.40.50.300">
    <property type="entry name" value="P-loop containing nucleotide triphosphate hydrolases"/>
    <property type="match status" value="1"/>
</dbReference>
<evidence type="ECO:0000256" key="5">
    <source>
        <dbReference type="ARBA" id="ARBA00049117"/>
    </source>
</evidence>
<evidence type="ECO:0000259" key="7">
    <source>
        <dbReference type="SMART" id="SM00833"/>
    </source>
</evidence>
<evidence type="ECO:0000313" key="8">
    <source>
        <dbReference type="EMBL" id="KAK4534904.1"/>
    </source>
</evidence>
<dbReference type="AlphaFoldDB" id="A0AAV9IRX8"/>
<evidence type="ECO:0000256" key="6">
    <source>
        <dbReference type="SAM" id="MobiDB-lite"/>
    </source>
</evidence>
<comment type="catalytic activity">
    <reaction evidence="5">
        <text>GTP + H2O = GDP + phosphate + H(+)</text>
        <dbReference type="Rhea" id="RHEA:19669"/>
        <dbReference type="ChEBI" id="CHEBI:15377"/>
        <dbReference type="ChEBI" id="CHEBI:15378"/>
        <dbReference type="ChEBI" id="CHEBI:37565"/>
        <dbReference type="ChEBI" id="CHEBI:43474"/>
        <dbReference type="ChEBI" id="CHEBI:58189"/>
    </reaction>
    <physiologicalReaction direction="left-to-right" evidence="5">
        <dbReference type="Rhea" id="RHEA:19670"/>
    </physiologicalReaction>
</comment>
<organism evidence="8 9">
    <name type="scientific">Cyanidium caldarium</name>
    <name type="common">Red alga</name>
    <dbReference type="NCBI Taxonomy" id="2771"/>
    <lineage>
        <taxon>Eukaryota</taxon>
        <taxon>Rhodophyta</taxon>
        <taxon>Bangiophyceae</taxon>
        <taxon>Cyanidiales</taxon>
        <taxon>Cyanidiaceae</taxon>
        <taxon>Cyanidium</taxon>
    </lineage>
</organism>
<dbReference type="InterPro" id="IPR051316">
    <property type="entry name" value="Zinc-reg_GTPase_activator"/>
</dbReference>
<keyword evidence="2" id="KW-0378">Hydrolase</keyword>
<dbReference type="SUPFAM" id="SSF90002">
    <property type="entry name" value="Hypothetical protein YjiA, C-terminal domain"/>
    <property type="match status" value="1"/>
</dbReference>
<evidence type="ECO:0000256" key="1">
    <source>
        <dbReference type="ARBA" id="ARBA00022741"/>
    </source>
</evidence>
<dbReference type="Pfam" id="PF02492">
    <property type="entry name" value="cobW"/>
    <property type="match status" value="1"/>
</dbReference>
<feature type="domain" description="CobW C-terminal" evidence="7">
    <location>
        <begin position="342"/>
        <end position="435"/>
    </location>
</feature>
<feature type="region of interest" description="Disordered" evidence="6">
    <location>
        <begin position="304"/>
        <end position="339"/>
    </location>
</feature>
<evidence type="ECO:0000313" key="9">
    <source>
        <dbReference type="Proteomes" id="UP001301350"/>
    </source>
</evidence>
<protein>
    <recommendedName>
        <fullName evidence="7">CobW C-terminal domain-containing protein</fullName>
    </recommendedName>
</protein>
<dbReference type="Pfam" id="PF07683">
    <property type="entry name" value="CobW_C"/>
    <property type="match status" value="1"/>
</dbReference>
<dbReference type="PANTHER" id="PTHR13748:SF62">
    <property type="entry name" value="COBW DOMAIN-CONTAINING PROTEIN"/>
    <property type="match status" value="1"/>
</dbReference>
<evidence type="ECO:0000256" key="4">
    <source>
        <dbReference type="ARBA" id="ARBA00034320"/>
    </source>
</evidence>
<dbReference type="InterPro" id="IPR027417">
    <property type="entry name" value="P-loop_NTPase"/>
</dbReference>
<evidence type="ECO:0000256" key="2">
    <source>
        <dbReference type="ARBA" id="ARBA00022801"/>
    </source>
</evidence>
<gene>
    <name evidence="8" type="ORF">CDCA_CDCA03G0929</name>
</gene>
<dbReference type="Gene3D" id="3.30.1220.10">
    <property type="entry name" value="CobW-like, C-terminal domain"/>
    <property type="match status" value="1"/>
</dbReference>
<proteinExistence type="inferred from homology"/>
<dbReference type="InterPro" id="IPR003495">
    <property type="entry name" value="CobW/HypB/UreG_nucleotide-bd"/>
</dbReference>
<comment type="similarity">
    <text evidence="4">Belongs to the SIMIBI class G3E GTPase family. ZNG1 subfamily.</text>
</comment>